<dbReference type="InterPro" id="IPR016181">
    <property type="entry name" value="Acyl_CoA_acyltransferase"/>
</dbReference>
<sequence length="157" mass="18415">MVENDLIIREFNLGDIDSVLDIENKSFSEKMRYDREVFIKLYRRNPDLFLVAQYRDRIVGYIIASHIEDFGHIISIAVHPYYRNRGIGSKLLNAIEDKLLSKGVRLISLEVSVSNNTALKLYRKHGYEPVKILKNYYGHEDAVLMIKYLENKNNQSY</sequence>
<proteinExistence type="predicted"/>
<dbReference type="CDD" id="cd04301">
    <property type="entry name" value="NAT_SF"/>
    <property type="match status" value="1"/>
</dbReference>
<dbReference type="GO" id="GO:0008080">
    <property type="term" value="F:N-acetyltransferase activity"/>
    <property type="evidence" value="ECO:0007669"/>
    <property type="project" value="InterPro"/>
</dbReference>
<accession>A0A7C4H8Z9</accession>
<dbReference type="PROSITE" id="PS51186">
    <property type="entry name" value="GNAT"/>
    <property type="match status" value="1"/>
</dbReference>
<name>A0A7C4H8Z9_STAMA</name>
<keyword evidence="2" id="KW-0012">Acyltransferase</keyword>
<evidence type="ECO:0000313" key="4">
    <source>
        <dbReference type="EMBL" id="HGM58523.1"/>
    </source>
</evidence>
<dbReference type="InterPro" id="IPR006464">
    <property type="entry name" value="AcTrfase_RimI/Ard1"/>
</dbReference>
<evidence type="ECO:0000256" key="2">
    <source>
        <dbReference type="ARBA" id="ARBA00023315"/>
    </source>
</evidence>
<dbReference type="EMBL" id="DTBJ01000020">
    <property type="protein sequence ID" value="HGM58523.1"/>
    <property type="molecule type" value="Genomic_DNA"/>
</dbReference>
<dbReference type="AlphaFoldDB" id="A0A7C4H8Z9"/>
<organism evidence="4">
    <name type="scientific">Staphylothermus marinus</name>
    <dbReference type="NCBI Taxonomy" id="2280"/>
    <lineage>
        <taxon>Archaea</taxon>
        <taxon>Thermoproteota</taxon>
        <taxon>Thermoprotei</taxon>
        <taxon>Desulfurococcales</taxon>
        <taxon>Desulfurococcaceae</taxon>
        <taxon>Staphylothermus</taxon>
    </lineage>
</organism>
<feature type="domain" description="N-acetyltransferase" evidence="3">
    <location>
        <begin position="6"/>
        <end position="150"/>
    </location>
</feature>
<dbReference type="Pfam" id="PF00583">
    <property type="entry name" value="Acetyltransf_1"/>
    <property type="match status" value="1"/>
</dbReference>
<evidence type="ECO:0000259" key="3">
    <source>
        <dbReference type="PROSITE" id="PS51186"/>
    </source>
</evidence>
<keyword evidence="1 4" id="KW-0808">Transferase</keyword>
<reference evidence="4" key="1">
    <citation type="journal article" date="2020" name="mSystems">
        <title>Genome- and Community-Level Interaction Insights into Carbon Utilization and Element Cycling Functions of Hydrothermarchaeota in Hydrothermal Sediment.</title>
        <authorList>
            <person name="Zhou Z."/>
            <person name="Liu Y."/>
            <person name="Xu W."/>
            <person name="Pan J."/>
            <person name="Luo Z.H."/>
            <person name="Li M."/>
        </authorList>
    </citation>
    <scope>NUCLEOTIDE SEQUENCE [LARGE SCALE GENOMIC DNA]</scope>
    <source>
        <strain evidence="4">SpSt-642</strain>
    </source>
</reference>
<comment type="caution">
    <text evidence="4">The sequence shown here is derived from an EMBL/GenBank/DDBJ whole genome shotgun (WGS) entry which is preliminary data.</text>
</comment>
<dbReference type="PANTHER" id="PTHR42919:SF8">
    <property type="entry name" value="N-ALPHA-ACETYLTRANSFERASE 50"/>
    <property type="match status" value="1"/>
</dbReference>
<evidence type="ECO:0000256" key="1">
    <source>
        <dbReference type="ARBA" id="ARBA00022679"/>
    </source>
</evidence>
<dbReference type="NCBIfam" id="TIGR01575">
    <property type="entry name" value="rimI"/>
    <property type="match status" value="1"/>
</dbReference>
<dbReference type="InterPro" id="IPR051556">
    <property type="entry name" value="N-term/lysine_N-AcTrnsfr"/>
</dbReference>
<gene>
    <name evidence="4" type="primary">rimI</name>
    <name evidence="4" type="ORF">ENU14_02905</name>
</gene>
<dbReference type="SUPFAM" id="SSF55729">
    <property type="entry name" value="Acyl-CoA N-acyltransferases (Nat)"/>
    <property type="match status" value="1"/>
</dbReference>
<dbReference type="Gene3D" id="3.40.630.30">
    <property type="match status" value="1"/>
</dbReference>
<dbReference type="InterPro" id="IPR000182">
    <property type="entry name" value="GNAT_dom"/>
</dbReference>
<protein>
    <submittedName>
        <fullName evidence="4">Ribosomal-protein-alanine N-acetyltransferase</fullName>
    </submittedName>
</protein>
<dbReference type="PANTHER" id="PTHR42919">
    <property type="entry name" value="N-ALPHA-ACETYLTRANSFERASE"/>
    <property type="match status" value="1"/>
</dbReference>